<dbReference type="SUPFAM" id="SSF48726">
    <property type="entry name" value="Immunoglobulin"/>
    <property type="match status" value="5"/>
</dbReference>
<dbReference type="CDD" id="cd00063">
    <property type="entry name" value="FN3"/>
    <property type="match status" value="13"/>
</dbReference>
<feature type="domain" description="Ig-like" evidence="5">
    <location>
        <begin position="358"/>
        <end position="447"/>
    </location>
</feature>
<dbReference type="Gene3D" id="2.60.40.10">
    <property type="entry name" value="Immunoglobulins"/>
    <property type="match status" value="18"/>
</dbReference>
<dbReference type="GO" id="GO:0016020">
    <property type="term" value="C:membrane"/>
    <property type="evidence" value="ECO:0007669"/>
    <property type="project" value="UniProtKB-SubCell"/>
</dbReference>
<dbReference type="CDD" id="cd00096">
    <property type="entry name" value="Ig"/>
    <property type="match status" value="1"/>
</dbReference>
<comment type="caution">
    <text evidence="7">The sequence shown here is derived from an EMBL/GenBank/DDBJ whole genome shotgun (WGS) entry which is preliminary data.</text>
</comment>
<name>A0A2G8KX76_STIJA</name>
<evidence type="ECO:0000259" key="6">
    <source>
        <dbReference type="PROSITE" id="PS50853"/>
    </source>
</evidence>
<dbReference type="InterPro" id="IPR003599">
    <property type="entry name" value="Ig_sub"/>
</dbReference>
<dbReference type="Pfam" id="PF13927">
    <property type="entry name" value="Ig_3"/>
    <property type="match status" value="4"/>
</dbReference>
<dbReference type="PROSITE" id="PS50853">
    <property type="entry name" value="FN3"/>
    <property type="match status" value="13"/>
</dbReference>
<dbReference type="SMART" id="SM00060">
    <property type="entry name" value="FN3"/>
    <property type="match status" value="13"/>
</dbReference>
<evidence type="ECO:0000256" key="1">
    <source>
        <dbReference type="ARBA" id="ARBA00022737"/>
    </source>
</evidence>
<feature type="region of interest" description="Disordered" evidence="3">
    <location>
        <begin position="626"/>
        <end position="649"/>
    </location>
</feature>
<dbReference type="PROSITE" id="PS50835">
    <property type="entry name" value="IG_LIKE"/>
    <property type="match status" value="5"/>
</dbReference>
<feature type="compositionally biased region" description="Basic and acidic residues" evidence="3">
    <location>
        <begin position="2025"/>
        <end position="2038"/>
    </location>
</feature>
<dbReference type="InterPro" id="IPR036116">
    <property type="entry name" value="FN3_sf"/>
</dbReference>
<dbReference type="FunFam" id="2.60.40.10:FF:000209">
    <property type="entry name" value="Sidekick cell adhesion molecule 2"/>
    <property type="match status" value="1"/>
</dbReference>
<feature type="domain" description="Fibronectin type-III" evidence="6">
    <location>
        <begin position="1151"/>
        <end position="1247"/>
    </location>
</feature>
<feature type="domain" description="Fibronectin type-III" evidence="6">
    <location>
        <begin position="748"/>
        <end position="847"/>
    </location>
</feature>
<dbReference type="InterPro" id="IPR007110">
    <property type="entry name" value="Ig-like_dom"/>
</dbReference>
<feature type="domain" description="Fibronectin type-III" evidence="6">
    <location>
        <begin position="547"/>
        <end position="642"/>
    </location>
</feature>
<organism evidence="7 8">
    <name type="scientific">Stichopus japonicus</name>
    <name type="common">Sea cucumber</name>
    <dbReference type="NCBI Taxonomy" id="307972"/>
    <lineage>
        <taxon>Eukaryota</taxon>
        <taxon>Metazoa</taxon>
        <taxon>Echinodermata</taxon>
        <taxon>Eleutherozoa</taxon>
        <taxon>Echinozoa</taxon>
        <taxon>Holothuroidea</taxon>
        <taxon>Aspidochirotacea</taxon>
        <taxon>Aspidochirotida</taxon>
        <taxon>Stichopodidae</taxon>
        <taxon>Apostichopus</taxon>
    </lineage>
</organism>
<feature type="domain" description="Fibronectin type-III" evidence="6">
    <location>
        <begin position="1584"/>
        <end position="1684"/>
    </location>
</feature>
<feature type="domain" description="Fibronectin type-III" evidence="6">
    <location>
        <begin position="1049"/>
        <end position="1146"/>
    </location>
</feature>
<feature type="domain" description="Ig-like" evidence="5">
    <location>
        <begin position="173"/>
        <end position="259"/>
    </location>
</feature>
<dbReference type="FunFam" id="2.60.40.10:FF:000028">
    <property type="entry name" value="Neuronal cell adhesion molecule"/>
    <property type="match status" value="3"/>
</dbReference>
<dbReference type="FunFam" id="2.60.40.10:FF:000206">
    <property type="entry name" value="Sidekick cell adhesion molecule 2"/>
    <property type="match status" value="1"/>
</dbReference>
<feature type="domain" description="Fibronectin type-III" evidence="6">
    <location>
        <begin position="851"/>
        <end position="945"/>
    </location>
</feature>
<feature type="domain" description="Fibronectin type-III" evidence="6">
    <location>
        <begin position="647"/>
        <end position="743"/>
    </location>
</feature>
<protein>
    <recommendedName>
        <fullName evidence="9">Protein sidekick</fullName>
    </recommendedName>
</protein>
<feature type="domain" description="Ig-like" evidence="5">
    <location>
        <begin position="264"/>
        <end position="354"/>
    </location>
</feature>
<reference evidence="7 8" key="1">
    <citation type="journal article" date="2017" name="PLoS Biol.">
        <title>The sea cucumber genome provides insights into morphological evolution and visceral regeneration.</title>
        <authorList>
            <person name="Zhang X."/>
            <person name="Sun L."/>
            <person name="Yuan J."/>
            <person name="Sun Y."/>
            <person name="Gao Y."/>
            <person name="Zhang L."/>
            <person name="Li S."/>
            <person name="Dai H."/>
            <person name="Hamel J.F."/>
            <person name="Liu C."/>
            <person name="Yu Y."/>
            <person name="Liu S."/>
            <person name="Lin W."/>
            <person name="Guo K."/>
            <person name="Jin S."/>
            <person name="Xu P."/>
            <person name="Storey K.B."/>
            <person name="Huan P."/>
            <person name="Zhang T."/>
            <person name="Zhou Y."/>
            <person name="Zhang J."/>
            <person name="Lin C."/>
            <person name="Li X."/>
            <person name="Xing L."/>
            <person name="Huo D."/>
            <person name="Sun M."/>
            <person name="Wang L."/>
            <person name="Mercier A."/>
            <person name="Li F."/>
            <person name="Yang H."/>
            <person name="Xiang J."/>
        </authorList>
    </citation>
    <scope>NUCLEOTIDE SEQUENCE [LARGE SCALE GENOMIC DNA]</scope>
    <source>
        <strain evidence="7">Shaxun</strain>
        <tissue evidence="7">Muscle</tissue>
    </source>
</reference>
<evidence type="ECO:0000259" key="5">
    <source>
        <dbReference type="PROSITE" id="PS50835"/>
    </source>
</evidence>
<evidence type="ECO:0008006" key="9">
    <source>
        <dbReference type="Google" id="ProtNLM"/>
    </source>
</evidence>
<dbReference type="SMART" id="SM00409">
    <property type="entry name" value="IG"/>
    <property type="match status" value="5"/>
</dbReference>
<feature type="transmembrane region" description="Helical" evidence="4">
    <location>
        <begin position="1930"/>
        <end position="1955"/>
    </location>
</feature>
<dbReference type="SUPFAM" id="SSF49265">
    <property type="entry name" value="Fibronectin type III"/>
    <property type="match status" value="8"/>
</dbReference>
<feature type="region of interest" description="Disordered" evidence="3">
    <location>
        <begin position="1965"/>
        <end position="2060"/>
    </location>
</feature>
<gene>
    <name evidence="7" type="ORF">BSL78_10503</name>
</gene>
<dbReference type="STRING" id="307972.A0A2G8KX76"/>
<keyword evidence="4" id="KW-1133">Transmembrane helix</keyword>
<dbReference type="GO" id="GO:0098609">
    <property type="term" value="P:cell-cell adhesion"/>
    <property type="evidence" value="ECO:0007669"/>
    <property type="project" value="TreeGrafter"/>
</dbReference>
<dbReference type="OrthoDB" id="8923679at2759"/>
<evidence type="ECO:0000256" key="2">
    <source>
        <dbReference type="ARBA" id="ARBA00023157"/>
    </source>
</evidence>
<evidence type="ECO:0000313" key="8">
    <source>
        <dbReference type="Proteomes" id="UP000230750"/>
    </source>
</evidence>
<feature type="domain" description="Fibronectin type-III" evidence="6">
    <location>
        <begin position="1685"/>
        <end position="1785"/>
    </location>
</feature>
<keyword evidence="2" id="KW-1015">Disulfide bond</keyword>
<dbReference type="Pfam" id="PF00041">
    <property type="entry name" value="fn3"/>
    <property type="match status" value="12"/>
</dbReference>
<feature type="domain" description="Fibronectin type-III" evidence="6">
    <location>
        <begin position="1817"/>
        <end position="1916"/>
    </location>
</feature>
<evidence type="ECO:0000313" key="7">
    <source>
        <dbReference type="EMBL" id="PIK52599.1"/>
    </source>
</evidence>
<dbReference type="InterPro" id="IPR013098">
    <property type="entry name" value="Ig_I-set"/>
</dbReference>
<keyword evidence="4" id="KW-0472">Membrane</keyword>
<dbReference type="SMART" id="SM00408">
    <property type="entry name" value="IGc2"/>
    <property type="match status" value="5"/>
</dbReference>
<feature type="compositionally biased region" description="Polar residues" evidence="3">
    <location>
        <begin position="628"/>
        <end position="638"/>
    </location>
</feature>
<dbReference type="FunFam" id="2.60.40.10:FF:000360">
    <property type="entry name" value="Sidekick cell adhesion molecule 2"/>
    <property type="match status" value="1"/>
</dbReference>
<keyword evidence="4" id="KW-0812">Transmembrane</keyword>
<feature type="domain" description="Fibronectin type-III" evidence="6">
    <location>
        <begin position="949"/>
        <end position="1044"/>
    </location>
</feature>
<accession>A0A2G8KX76</accession>
<dbReference type="PRINTS" id="PR00014">
    <property type="entry name" value="FNTYPEIII"/>
</dbReference>
<dbReference type="InterPro" id="IPR036179">
    <property type="entry name" value="Ig-like_dom_sf"/>
</dbReference>
<feature type="domain" description="Fibronectin type-III" evidence="6">
    <location>
        <begin position="1288"/>
        <end position="1378"/>
    </location>
</feature>
<dbReference type="InterPro" id="IPR003961">
    <property type="entry name" value="FN3_dom"/>
</dbReference>
<feature type="domain" description="Ig-like" evidence="5">
    <location>
        <begin position="70"/>
        <end position="154"/>
    </location>
</feature>
<evidence type="ECO:0000256" key="4">
    <source>
        <dbReference type="SAM" id="Phobius"/>
    </source>
</evidence>
<dbReference type="InterPro" id="IPR003598">
    <property type="entry name" value="Ig_sub2"/>
</dbReference>
<dbReference type="InterPro" id="IPR013783">
    <property type="entry name" value="Ig-like_fold"/>
</dbReference>
<feature type="domain" description="Fibronectin type-III" evidence="6">
    <location>
        <begin position="1482"/>
        <end position="1577"/>
    </location>
</feature>
<sequence length="2127" mass="233153">MLGNRRRPAAVPLVEGRRPVMDSYISSSNYRLAAINRNDAGMYRCLVNNPVGTIISKVANIQVAYMGEFPTSGTSLSQMAGNAVIISCPAIESYPPPVISWTKGEDTILPGGRTIVTLDGRLVLMDLTASDAGRYVCHAENTESAYQVESAPISLLVTSPSAEDATSTEDTTPLTIMVPPKDVVVYEGASLAEMECIVNGRPFSDLAITWRRNGEDYSSGGSELFKLQIRSPSMADQGIYVCEASLPNGAVVTASANLTYFTMPAFTISPDLTTVSPVGSTIVIPCRATGNPQPSLVWYQNAVDVVSLNNPRYQILSTGSLQIRDLEKPDGAMYQCRIHNEVGEDIKDTLLEVKEIAPEFTSYPNDTLILAGESTLLECQASGAPVPTIQWYKDGSLVASEDSTQNARYVFESGNLRIQNALTTDSGQFMCEAVNTKGAINITAVLNVYERTYISQRPANTEQILAQTTLLKCEVHHDNRIAPSIVWLHDGLEVDVTDSRISLKTTGSLEIRTVRQNDAGNYECRVTSLAGNDHAVALLSIIQLPFAPVSLQASISPSDSRTITLTWVAPFDGNTPLLRYIIDQKEDLSSYREIESTVDPSVTSFDVVGKPARSYQYRIRAENKVGTGVNSQPSQAVSLPQEPPDDPAQRVVASASSTTSIIVEWQEPSEDSWNGLCSVTSYASLEGYQNNEWAVENITNVRQTSFTVTGLMIWERYEIQVAAYNAAGVGTFSDSVREQTHEGVPSDPPKNVVIQAVNSTSIMFAWAPPDAWSINGINQGYKLHAQEVDREGPPLEIIVPPTPGVTRFMEHMVGLKKYTEYITSVLCYTNPGDGPPSTLVTVRTEEDIPGPVKNLRVSNVQAMSLTLEWDPPMEANGILTDYWVHYVEVNKSANLVEEELKPEQTHLHITQLKAETTYSFSVWAETSKGPGEIQTTIISSGTPPVLPEAPTSLVISDIRSRSVNLRFTPGHDGHASISRWTVEAMVGLNSTWRTVFTTSAPDASAFEMTGLIPYTAYTFRLIATNVAGDSPPSENSNSIQTSPDVPGIAPREVNVRAYSESSLRIRWVPLVQFNWNGEAIGYRITWSKAGATSANPISRDINDPYSSQYIITGLEEYTGYQVTIRAVNALGGGPSSAVKTEWTHETVPSAGPEDLGASAVDHMSVDVVWGEIPAQERNGIIVGYKVRYQETDRVSEPKEEDISNNATREFTITGLKGYTSYSILVVGKTRIGDGTPSETITIRTSQSEPGPPMSLHFPTASEASVRLVWTAPDEPNGVIDNIGLSDLVLSKYIIARLAILSKTCHCDVKPMKPILTEFIISYRLSGDSQIINTHEGSNLHYVANGLEGNKMYTFTVTAHNGEGWGAPASANVITSNQRAKPDPPSIVNVNHVQSRQADLSWTPGSYNDAPLRSYRIRVRIHRGSWMDHATTIPPDAISYTVMGLKPDTSYEFKIQASNDVGSSSFSDPSAPVATLEDAPEGSPTIVEVRPYTTTAVNVTWQAPPADTFNGALLGYQIIFRKLPDGSEVKRLIEDPHAVNKSLENLLIFQDYEITVAAYNKIGTGPLSRPWTASSPPPLNPINSPLGSAHQCTCQCQQPQQLDSQLVPPPVDTLSGGLQGYKVIYWEVDMKRDADTQTRTYGSTSTLVTLDGLQCATTYGLVVKGFNAAGEGPASDVHMSTTDEDIPGEVEFLSFTQIRMTSLMVTWGEPPKSCGNITYYKLSYQSLQTINGEKSLILNEIAASKTTYNVAELEPNVPYLFSISARTASKPQYGPIVAKNITTGPQLETQILSVMTHFGKFPVGRVIPFSLTWSFRCARQSEKCPTRSRRGNVDFTVEEPENFGFSRILGYIIEYKEQNQNDWIMLTDEIPPSEESYQFSYQELNSATVYSFRVLAENAQSISEPAVLPEPFDTSAVSFAGGAQANFYEEWWFLVIVALIGIIIIILVGASLCMLGRSKLYKEKKKKRINHVHQPSQEDDNDFAPIEMNTGGRRGPRNGNYTSTNSYRRPPPKPSPGSVQYSEEEESKHYEPVTKRDTAETSSLTERYAESVGSESEAEMKEEAMDTFVNHYASLPSNQNWRQQRAAPQAYSYTDSEPDHNSVTMYNNGVAQLEAGSRTPIHGFSSFV</sequence>
<keyword evidence="1" id="KW-0677">Repeat</keyword>
<keyword evidence="8" id="KW-1185">Reference proteome</keyword>
<dbReference type="PANTHER" id="PTHR44170">
    <property type="entry name" value="PROTEIN SIDEKICK"/>
    <property type="match status" value="1"/>
</dbReference>
<evidence type="ECO:0000256" key="3">
    <source>
        <dbReference type="SAM" id="MobiDB-lite"/>
    </source>
</evidence>
<dbReference type="FunFam" id="2.60.40.10:FF:001223">
    <property type="entry name" value="Sidekick cell adhesion molecule 1"/>
    <property type="match status" value="1"/>
</dbReference>
<dbReference type="EMBL" id="MRZV01000322">
    <property type="protein sequence ID" value="PIK52599.1"/>
    <property type="molecule type" value="Genomic_DNA"/>
</dbReference>
<dbReference type="PANTHER" id="PTHR44170:SF56">
    <property type="entry name" value="FIBRONECTIN TYPE-III DOMAIN-CONTAINING PROTEIN"/>
    <property type="match status" value="1"/>
</dbReference>
<dbReference type="Proteomes" id="UP000230750">
    <property type="component" value="Unassembled WGS sequence"/>
</dbReference>
<proteinExistence type="predicted"/>
<dbReference type="Pfam" id="PF07679">
    <property type="entry name" value="I-set"/>
    <property type="match status" value="1"/>
</dbReference>
<feature type="domain" description="Fibronectin type-III" evidence="6">
    <location>
        <begin position="1383"/>
        <end position="1477"/>
    </location>
</feature>
<feature type="domain" description="Ig-like" evidence="5">
    <location>
        <begin position="452"/>
        <end position="540"/>
    </location>
</feature>